<comment type="caution">
    <text evidence="2">The sequence shown here is derived from an EMBL/GenBank/DDBJ whole genome shotgun (WGS) entry which is preliminary data.</text>
</comment>
<gene>
    <name evidence="2" type="ORF">ANANG_G00240500</name>
</gene>
<sequence>MEQNKLNKEHYRGGDCPLPATIPYSQAHELSTGGSYNSSDRGSSSTSGSQGPKKGGRTPKLAKQSTMNWANLLPPPPANPPPCRTTEEYSLAMDESYDADMQCPMPPSRMYLQPGELEEEEEEEEMERGPTPPVRGAASSRPPCPTATSPRPRSRPRPRRRCSPCSRTALTTWAPPLTTADVTP</sequence>
<feature type="compositionally biased region" description="Basic and acidic residues" evidence="1">
    <location>
        <begin position="1"/>
        <end position="13"/>
    </location>
</feature>
<feature type="compositionally biased region" description="Pro residues" evidence="1">
    <location>
        <begin position="73"/>
        <end position="83"/>
    </location>
</feature>
<keyword evidence="3" id="KW-1185">Reference proteome</keyword>
<feature type="compositionally biased region" description="Low complexity" evidence="1">
    <location>
        <begin position="137"/>
        <end position="151"/>
    </location>
</feature>
<feature type="compositionally biased region" description="Basic residues" evidence="1">
    <location>
        <begin position="152"/>
        <end position="162"/>
    </location>
</feature>
<reference evidence="2" key="1">
    <citation type="submission" date="2021-01" db="EMBL/GenBank/DDBJ databases">
        <title>A chromosome-scale assembly of European eel, Anguilla anguilla.</title>
        <authorList>
            <person name="Henkel C."/>
            <person name="Jong-Raadsen S.A."/>
            <person name="Dufour S."/>
            <person name="Weltzien F.-A."/>
            <person name="Palstra A.P."/>
            <person name="Pelster B."/>
            <person name="Spaink H.P."/>
            <person name="Van Den Thillart G.E."/>
            <person name="Jansen H."/>
            <person name="Zahm M."/>
            <person name="Klopp C."/>
            <person name="Cedric C."/>
            <person name="Louis A."/>
            <person name="Berthelot C."/>
            <person name="Parey E."/>
            <person name="Roest Crollius H."/>
            <person name="Montfort J."/>
            <person name="Robinson-Rechavi M."/>
            <person name="Bucao C."/>
            <person name="Bouchez O."/>
            <person name="Gislard M."/>
            <person name="Lluch J."/>
            <person name="Milhes M."/>
            <person name="Lampietro C."/>
            <person name="Lopez Roques C."/>
            <person name="Donnadieu C."/>
            <person name="Braasch I."/>
            <person name="Desvignes T."/>
            <person name="Postlethwait J."/>
            <person name="Bobe J."/>
            <person name="Guiguen Y."/>
            <person name="Dirks R."/>
        </authorList>
    </citation>
    <scope>NUCLEOTIDE SEQUENCE</scope>
    <source>
        <strain evidence="2">Tag_6206</strain>
        <tissue evidence="2">Liver</tissue>
    </source>
</reference>
<feature type="compositionally biased region" description="Low complexity" evidence="1">
    <location>
        <begin position="33"/>
        <end position="52"/>
    </location>
</feature>
<feature type="compositionally biased region" description="Low complexity" evidence="1">
    <location>
        <begin position="163"/>
        <end position="184"/>
    </location>
</feature>
<name>A0A9D3M2W5_ANGAN</name>
<proteinExistence type="predicted"/>
<dbReference type="Proteomes" id="UP001044222">
    <property type="component" value="Chromosome 13"/>
</dbReference>
<evidence type="ECO:0000313" key="2">
    <source>
        <dbReference type="EMBL" id="KAG5837548.1"/>
    </source>
</evidence>
<dbReference type="AlphaFoldDB" id="A0A9D3M2W5"/>
<feature type="compositionally biased region" description="Acidic residues" evidence="1">
    <location>
        <begin position="116"/>
        <end position="126"/>
    </location>
</feature>
<protein>
    <submittedName>
        <fullName evidence="2">Uncharacterized protein</fullName>
    </submittedName>
</protein>
<evidence type="ECO:0000313" key="3">
    <source>
        <dbReference type="Proteomes" id="UP001044222"/>
    </source>
</evidence>
<organism evidence="2 3">
    <name type="scientific">Anguilla anguilla</name>
    <name type="common">European freshwater eel</name>
    <name type="synonym">Muraena anguilla</name>
    <dbReference type="NCBI Taxonomy" id="7936"/>
    <lineage>
        <taxon>Eukaryota</taxon>
        <taxon>Metazoa</taxon>
        <taxon>Chordata</taxon>
        <taxon>Craniata</taxon>
        <taxon>Vertebrata</taxon>
        <taxon>Euteleostomi</taxon>
        <taxon>Actinopterygii</taxon>
        <taxon>Neopterygii</taxon>
        <taxon>Teleostei</taxon>
        <taxon>Anguilliformes</taxon>
        <taxon>Anguillidae</taxon>
        <taxon>Anguilla</taxon>
    </lineage>
</organism>
<feature type="region of interest" description="Disordered" evidence="1">
    <location>
        <begin position="1"/>
        <end position="184"/>
    </location>
</feature>
<accession>A0A9D3M2W5</accession>
<evidence type="ECO:0000256" key="1">
    <source>
        <dbReference type="SAM" id="MobiDB-lite"/>
    </source>
</evidence>
<dbReference type="EMBL" id="JAFIRN010000013">
    <property type="protein sequence ID" value="KAG5837548.1"/>
    <property type="molecule type" value="Genomic_DNA"/>
</dbReference>